<evidence type="ECO:0000313" key="3">
    <source>
        <dbReference type="Proteomes" id="UP000008909"/>
    </source>
</evidence>
<sequence>MNVIYSIQFHDRNEQCVGKNGTIDSRGVVISTKICQYRPDISAPQSKIISYFPDSLKAYHPFGFETLFLPQHTTEHLHARRNTPLDTVSSKHMYFRQAIGHLGPLDTEFSAATYELQRFTGYILVFWLLLTIQIAMKNMQTSFSQKRKSPVFLHELNEVIPPFCMHLAPTKCEVMLANMQSLNTQLTVPGEVYEFVERFAYSGNCISSDRSVTDEVIAQIPAIVTFRWPGGKLNLVLDKLRPLKSRKPQAPLGSGSSDLKSCCVDIQGPDGQPTVVDKDQSLVTEIALREFYRKLFDLPTSRTNRQYCVTKLARYAVRNRRPLPKLYRSTLESFYQFPENRTPPSCPPSWVLRRLKMFPTQNSFIRWMFDLLYTDYPMICTD</sequence>
<reference evidence="2" key="1">
    <citation type="journal article" date="2011" name="Genome Biol.">
        <title>The draft genome of the carcinogenic human liver fluke Clonorchis sinensis.</title>
        <authorList>
            <person name="Wang X."/>
            <person name="Chen W."/>
            <person name="Huang Y."/>
            <person name="Sun J."/>
            <person name="Men J."/>
            <person name="Liu H."/>
            <person name="Luo F."/>
            <person name="Guo L."/>
            <person name="Lv X."/>
            <person name="Deng C."/>
            <person name="Zhou C."/>
            <person name="Fan Y."/>
            <person name="Li X."/>
            <person name="Huang L."/>
            <person name="Hu Y."/>
            <person name="Liang C."/>
            <person name="Hu X."/>
            <person name="Xu J."/>
            <person name="Yu X."/>
        </authorList>
    </citation>
    <scope>NUCLEOTIDE SEQUENCE [LARGE SCALE GENOMIC DNA]</scope>
    <source>
        <strain evidence="2">Henan</strain>
    </source>
</reference>
<accession>G7Y3E9</accession>
<organism evidence="2 3">
    <name type="scientific">Clonorchis sinensis</name>
    <name type="common">Chinese liver fluke</name>
    <dbReference type="NCBI Taxonomy" id="79923"/>
    <lineage>
        <taxon>Eukaryota</taxon>
        <taxon>Metazoa</taxon>
        <taxon>Spiralia</taxon>
        <taxon>Lophotrochozoa</taxon>
        <taxon>Platyhelminthes</taxon>
        <taxon>Trematoda</taxon>
        <taxon>Digenea</taxon>
        <taxon>Opisthorchiida</taxon>
        <taxon>Opisthorchiata</taxon>
        <taxon>Opisthorchiidae</taxon>
        <taxon>Clonorchis</taxon>
    </lineage>
</organism>
<dbReference type="Proteomes" id="UP000008909">
    <property type="component" value="Unassembled WGS sequence"/>
</dbReference>
<feature type="transmembrane region" description="Helical" evidence="1">
    <location>
        <begin position="119"/>
        <end position="136"/>
    </location>
</feature>
<keyword evidence="1" id="KW-0472">Membrane</keyword>
<dbReference type="AlphaFoldDB" id="G7Y3E9"/>
<dbReference type="EMBL" id="DF142840">
    <property type="protein sequence ID" value="GAA47486.1"/>
    <property type="molecule type" value="Genomic_DNA"/>
</dbReference>
<protein>
    <submittedName>
        <fullName evidence="2">Uncharacterized protein</fullName>
    </submittedName>
</protein>
<evidence type="ECO:0000313" key="2">
    <source>
        <dbReference type="EMBL" id="GAA47486.1"/>
    </source>
</evidence>
<keyword evidence="3" id="KW-1185">Reference proteome</keyword>
<gene>
    <name evidence="2" type="ORF">CLF_100423</name>
</gene>
<name>G7Y3E9_CLOSI</name>
<reference key="2">
    <citation type="submission" date="2011-10" db="EMBL/GenBank/DDBJ databases">
        <title>The genome and transcriptome sequence of Clonorchis sinensis provide insights into the carcinogenic liver fluke.</title>
        <authorList>
            <person name="Wang X."/>
            <person name="Huang Y."/>
            <person name="Chen W."/>
            <person name="Liu H."/>
            <person name="Guo L."/>
            <person name="Chen Y."/>
            <person name="Luo F."/>
            <person name="Zhou W."/>
            <person name="Sun J."/>
            <person name="Mao Q."/>
            <person name="Liang P."/>
            <person name="Zhou C."/>
            <person name="Tian Y."/>
            <person name="Men J."/>
            <person name="Lv X."/>
            <person name="Huang L."/>
            <person name="Zhou J."/>
            <person name="Hu Y."/>
            <person name="Li R."/>
            <person name="Zhang F."/>
            <person name="Lei H."/>
            <person name="Li X."/>
            <person name="Hu X."/>
            <person name="Liang C."/>
            <person name="Xu J."/>
            <person name="Wu Z."/>
            <person name="Yu X."/>
        </authorList>
    </citation>
    <scope>NUCLEOTIDE SEQUENCE</scope>
    <source>
        <strain>Henan</strain>
    </source>
</reference>
<proteinExistence type="predicted"/>
<evidence type="ECO:0000256" key="1">
    <source>
        <dbReference type="SAM" id="Phobius"/>
    </source>
</evidence>
<keyword evidence="1" id="KW-0812">Transmembrane</keyword>
<keyword evidence="1" id="KW-1133">Transmembrane helix</keyword>